<dbReference type="PANTHER" id="PTHR30189:SF1">
    <property type="entry name" value="LPS-ASSEMBLY PROTEIN LPTD"/>
    <property type="match status" value="1"/>
</dbReference>
<dbReference type="Proteomes" id="UP000295525">
    <property type="component" value="Unassembled WGS sequence"/>
</dbReference>
<feature type="domain" description="LptD C-terminal" evidence="2">
    <location>
        <begin position="295"/>
        <end position="696"/>
    </location>
</feature>
<evidence type="ECO:0000256" key="1">
    <source>
        <dbReference type="HAMAP-Rule" id="MF_01411"/>
    </source>
</evidence>
<evidence type="ECO:0000313" key="4">
    <source>
        <dbReference type="Proteomes" id="UP000295525"/>
    </source>
</evidence>
<feature type="chain" id="PRO_5021052248" description="LPS-assembly protein LptD" evidence="1">
    <location>
        <begin position="21"/>
        <end position="791"/>
    </location>
</feature>
<reference evidence="3 4" key="1">
    <citation type="submission" date="2019-03" db="EMBL/GenBank/DDBJ databases">
        <title>Genomic Encyclopedia of Type Strains, Phase IV (KMG-IV): sequencing the most valuable type-strain genomes for metagenomic binning, comparative biology and taxonomic classification.</title>
        <authorList>
            <person name="Goeker M."/>
        </authorList>
    </citation>
    <scope>NUCLEOTIDE SEQUENCE [LARGE SCALE GENOMIC DNA]</scope>
    <source>
        <strain evidence="3 4">DSM 24591</strain>
    </source>
</reference>
<keyword evidence="1" id="KW-0732">Signal</keyword>
<gene>
    <name evidence="1" type="primary">lptD</name>
    <name evidence="3" type="ORF">EDC26_10361</name>
</gene>
<comment type="subcellular location">
    <subcellularLocation>
        <location evidence="1">Cell outer membrane</location>
    </subcellularLocation>
</comment>
<dbReference type="GO" id="GO:1990351">
    <property type="term" value="C:transporter complex"/>
    <property type="evidence" value="ECO:0007669"/>
    <property type="project" value="TreeGrafter"/>
</dbReference>
<proteinExistence type="inferred from homology"/>
<comment type="similarity">
    <text evidence="1">Belongs to the LptD family.</text>
</comment>
<dbReference type="InterPro" id="IPR007543">
    <property type="entry name" value="LptD_C"/>
</dbReference>
<comment type="function">
    <text evidence="1">Together with LptE, is involved in the assembly of lipopolysaccharide (LPS) at the surface of the outer membrane.</text>
</comment>
<keyword evidence="4" id="KW-1185">Reference proteome</keyword>
<dbReference type="AlphaFoldDB" id="A0A4R3M9Y2"/>
<organism evidence="3 4">
    <name type="scientific">Paralcaligenes ureilyticus</name>
    <dbReference type="NCBI Taxonomy" id="627131"/>
    <lineage>
        <taxon>Bacteria</taxon>
        <taxon>Pseudomonadati</taxon>
        <taxon>Pseudomonadota</taxon>
        <taxon>Betaproteobacteria</taxon>
        <taxon>Burkholderiales</taxon>
        <taxon>Alcaligenaceae</taxon>
        <taxon>Paralcaligenes</taxon>
    </lineage>
</organism>
<dbReference type="GO" id="GO:0009279">
    <property type="term" value="C:cell outer membrane"/>
    <property type="evidence" value="ECO:0007669"/>
    <property type="project" value="UniProtKB-SubCell"/>
</dbReference>
<protein>
    <recommendedName>
        <fullName evidence="1">LPS-assembly protein LptD</fullName>
    </recommendedName>
</protein>
<keyword evidence="1" id="KW-0998">Cell outer membrane</keyword>
<feature type="signal peptide" evidence="1">
    <location>
        <begin position="1"/>
        <end position="20"/>
    </location>
</feature>
<dbReference type="InterPro" id="IPR020889">
    <property type="entry name" value="LipoPS_assembly_LptD"/>
</dbReference>
<dbReference type="GO" id="GO:0043165">
    <property type="term" value="P:Gram-negative-bacterium-type cell outer membrane assembly"/>
    <property type="evidence" value="ECO:0007669"/>
    <property type="project" value="UniProtKB-UniRule"/>
</dbReference>
<dbReference type="EMBL" id="SMAJ01000003">
    <property type="protein sequence ID" value="TCT09443.1"/>
    <property type="molecule type" value="Genomic_DNA"/>
</dbReference>
<keyword evidence="1" id="KW-0472">Membrane</keyword>
<dbReference type="InterPro" id="IPR050218">
    <property type="entry name" value="LptD"/>
</dbReference>
<dbReference type="HAMAP" id="MF_01411">
    <property type="entry name" value="LPS_assembly_LptD"/>
    <property type="match status" value="1"/>
</dbReference>
<evidence type="ECO:0000313" key="3">
    <source>
        <dbReference type="EMBL" id="TCT09443.1"/>
    </source>
</evidence>
<evidence type="ECO:0000259" key="2">
    <source>
        <dbReference type="Pfam" id="PF04453"/>
    </source>
</evidence>
<name>A0A4R3M9Y2_9BURK</name>
<sequence length="791" mass="88301" precursor="true">MRLVWWLLFFVAATVPVAQAQQAGSASADPVALSELNIAPNLQLHKNLNEDQMSVFLVGDKVESEPNGKVTLTGGAEVRRIDSVVKGDEIDYQRSTGQVHVVGNGLIMRDASIVRGPSLDYNVNSKTGEVNDPNFWLGAGGGAGTATHADILSQSKMRLTKATYSGCPCPDPAWYIKATTVDLDSAANEGVAYNGVLYFKGAPILASPYFTFPIKKERKSGFLIPTYGTSSNSGFEFSLPYYFNLAPNYDATLTPKYMSKRGMQLGGEFRYLGAGYNGQVTGTYLPKDALTSTPRWMYIAQHNQVLGGGFSAMYDIRRVSDDNYFRDFSTFGLNDATTNTLPSVAQLNWSGYKYWSSYLQAYTYQTLQDSTAGYTAPPYNKLPELHVLGARYNWGGFDVQSDNYATKFVSPVYQGNIAAFSPYYGRHILPDGTRFTSYNTVSYPIVHAGWYVTPKVGVHLSQYNTQWYNTNPGYPSSESRVLPIMSVDSGMTFERKTTLFGHDAIQTLEPRMYYLRVPYRNQSQLPVFDTALSVFNFSQAFDENIYSGGWDRIANANQLTLGLTSRWLDEETGFERLTLQAAQRIYFQDQLVTLPGEIPRTNTKSDYLFGAGAALTDKLNVRFDALYDPYSNQRNQMSASFKWQPKRLANLSVSYRYTRDPNTIIINPLLQQVSPTYVNNSTEQVTVSGQWPITSKIYAMGRIDYSLHDKRTTQSIIGLEYKGDCCWVARMVFQRYAVSAAQANTAMFFQLELTGLGSLGTDPMSLLSKTITGYESVSPPIPDKTTFERYE</sequence>
<dbReference type="GO" id="GO:0015920">
    <property type="term" value="P:lipopolysaccharide transport"/>
    <property type="evidence" value="ECO:0007669"/>
    <property type="project" value="InterPro"/>
</dbReference>
<dbReference type="RefSeq" id="WP_425012298.1">
    <property type="nucleotide sequence ID" value="NZ_SMAJ01000003.1"/>
</dbReference>
<comment type="caution">
    <text evidence="3">The sequence shown here is derived from an EMBL/GenBank/DDBJ whole genome shotgun (WGS) entry which is preliminary data.</text>
</comment>
<accession>A0A4R3M9Y2</accession>
<dbReference type="Pfam" id="PF04453">
    <property type="entry name" value="LptD"/>
    <property type="match status" value="1"/>
</dbReference>
<dbReference type="PANTHER" id="PTHR30189">
    <property type="entry name" value="LPS-ASSEMBLY PROTEIN"/>
    <property type="match status" value="1"/>
</dbReference>
<comment type="caution">
    <text evidence="1">Lacks conserved residue(s) required for the propagation of feature annotation.</text>
</comment>
<comment type="subunit">
    <text evidence="1">Component of the lipopolysaccharide transport and assembly complex. Interacts with LptE and LptA.</text>
</comment>